<dbReference type="EMBL" id="JAPDRL010000093">
    <property type="protein sequence ID" value="KAJ9657967.1"/>
    <property type="molecule type" value="Genomic_DNA"/>
</dbReference>
<name>A0ABQ9NK92_9PEZI</name>
<evidence type="ECO:0000259" key="1">
    <source>
        <dbReference type="Pfam" id="PF01425"/>
    </source>
</evidence>
<comment type="caution">
    <text evidence="3">The sequence shown here is derived from an EMBL/GenBank/DDBJ whole genome shotgun (WGS) entry which is preliminary data.</text>
</comment>
<evidence type="ECO:0008006" key="5">
    <source>
        <dbReference type="Google" id="ProtNLM"/>
    </source>
</evidence>
<feature type="domain" description="Scytalone dehydratase-like protein Arp1 N-terminal" evidence="2">
    <location>
        <begin position="1"/>
        <end position="86"/>
    </location>
</feature>
<evidence type="ECO:0000259" key="2">
    <source>
        <dbReference type="Pfam" id="PF26053"/>
    </source>
</evidence>
<evidence type="ECO:0000313" key="3">
    <source>
        <dbReference type="EMBL" id="KAJ9657967.1"/>
    </source>
</evidence>
<dbReference type="Pfam" id="PF01425">
    <property type="entry name" value="Amidase"/>
    <property type="match status" value="1"/>
</dbReference>
<accession>A0ABQ9NK92</accession>
<dbReference type="InterPro" id="IPR058329">
    <property type="entry name" value="Arp1_N"/>
</dbReference>
<dbReference type="Gene3D" id="3.90.1300.10">
    <property type="entry name" value="Amidase signature (AS) domain"/>
    <property type="match status" value="1"/>
</dbReference>
<dbReference type="SUPFAM" id="SSF75304">
    <property type="entry name" value="Amidase signature (AS) enzymes"/>
    <property type="match status" value="1"/>
</dbReference>
<evidence type="ECO:0000313" key="4">
    <source>
        <dbReference type="Proteomes" id="UP001172684"/>
    </source>
</evidence>
<dbReference type="PANTHER" id="PTHR46310">
    <property type="entry name" value="AMIDASE 1"/>
    <property type="match status" value="1"/>
</dbReference>
<proteinExistence type="predicted"/>
<keyword evidence="4" id="KW-1185">Reference proteome</keyword>
<sequence>MPLAVITTDSLAFSDEDLSKLASAWTAVDDVFQDGFLGALYVQYTGTPGYQKSFPSSLRNASLVMTTYAANSSAIPNGPYFVSAAGVVHMAYRPFSDVQGAFTETVIAESDGSFSVLPANLPGQSLAVAVPSRLYYTKTPEKPLAGVRLGIKDIYDMKGLKTSNGNRAWYHLYPPANETAVSVQNLIDAGGIVVGKMKTSQFANGETATADWVDYHSPFNPRGDGYQDASSSSSGPGAGEGAYAWLDVTLGSDTGGSVRGPSSSQGLYGNRPTWDLVSLEGAMPLAPQLDTAGLLARDPILWTAAAQALYGPNLTLSSLYPSSILTVGFPTSANSTADRILLDFLSTVSDFISANVSAFNITTAWAEITQSSSAKEQTRLVRDPFYADYAAAHNGRLPFVDPPPLTRWAYGDNATATVEEAVANKTAFMDWFTSEVLAPDAETCSSSLMMYVGSDGDNTVYRNTYWDPPRVPFGFSTGRVSVFTEVPDMVVPIGQAAYESTITNHTEYLPVTVDFMAAKGCDGMLFSLVGELFAAGIVNVSQAGQSSVDGGEILFKRM</sequence>
<gene>
    <name evidence="3" type="ORF">H2201_007974</name>
</gene>
<dbReference type="Pfam" id="PF26053">
    <property type="entry name" value="DUF8016"/>
    <property type="match status" value="1"/>
</dbReference>
<dbReference type="PANTHER" id="PTHR46310:SF7">
    <property type="entry name" value="AMIDASE 1"/>
    <property type="match status" value="1"/>
</dbReference>
<organism evidence="3 4">
    <name type="scientific">Coniosporium apollinis</name>
    <dbReference type="NCBI Taxonomy" id="61459"/>
    <lineage>
        <taxon>Eukaryota</taxon>
        <taxon>Fungi</taxon>
        <taxon>Dikarya</taxon>
        <taxon>Ascomycota</taxon>
        <taxon>Pezizomycotina</taxon>
        <taxon>Dothideomycetes</taxon>
        <taxon>Dothideomycetes incertae sedis</taxon>
        <taxon>Coniosporium</taxon>
    </lineage>
</organism>
<feature type="domain" description="Amidase" evidence="1">
    <location>
        <begin position="133"/>
        <end position="298"/>
    </location>
</feature>
<protein>
    <recommendedName>
        <fullName evidence="5">Amidase domain-containing protein</fullName>
    </recommendedName>
</protein>
<reference evidence="3" key="1">
    <citation type="submission" date="2022-10" db="EMBL/GenBank/DDBJ databases">
        <title>Culturing micro-colonial fungi from biological soil crusts in the Mojave desert and describing Neophaeococcomyces mojavensis, and introducing the new genera and species Taxawa tesnikishii.</title>
        <authorList>
            <person name="Kurbessoian T."/>
            <person name="Stajich J.E."/>
        </authorList>
    </citation>
    <scope>NUCLEOTIDE SEQUENCE</scope>
    <source>
        <strain evidence="3">TK_1</strain>
    </source>
</reference>
<dbReference type="InterPro" id="IPR036928">
    <property type="entry name" value="AS_sf"/>
</dbReference>
<dbReference type="Proteomes" id="UP001172684">
    <property type="component" value="Unassembled WGS sequence"/>
</dbReference>
<dbReference type="InterPro" id="IPR023631">
    <property type="entry name" value="Amidase_dom"/>
</dbReference>